<name>A0A3N1GBM9_9ACTN</name>
<gene>
    <name evidence="1" type="ORF">EDD30_0330</name>
</gene>
<organism evidence="1 2">
    <name type="scientific">Couchioplanes caeruleus</name>
    <dbReference type="NCBI Taxonomy" id="56438"/>
    <lineage>
        <taxon>Bacteria</taxon>
        <taxon>Bacillati</taxon>
        <taxon>Actinomycetota</taxon>
        <taxon>Actinomycetes</taxon>
        <taxon>Micromonosporales</taxon>
        <taxon>Micromonosporaceae</taxon>
        <taxon>Couchioplanes</taxon>
    </lineage>
</organism>
<accession>A0A3N1GBM9</accession>
<dbReference type="EMBL" id="RJKL01000001">
    <property type="protein sequence ID" value="ROP27643.1"/>
    <property type="molecule type" value="Genomic_DNA"/>
</dbReference>
<comment type="caution">
    <text evidence="1">The sequence shown here is derived from an EMBL/GenBank/DDBJ whole genome shotgun (WGS) entry which is preliminary data.</text>
</comment>
<evidence type="ECO:0000313" key="2">
    <source>
        <dbReference type="Proteomes" id="UP000271683"/>
    </source>
</evidence>
<evidence type="ECO:0000313" key="1">
    <source>
        <dbReference type="EMBL" id="ROP27643.1"/>
    </source>
</evidence>
<protein>
    <submittedName>
        <fullName evidence="1">Uncharacterized protein</fullName>
    </submittedName>
</protein>
<proteinExistence type="predicted"/>
<dbReference type="Proteomes" id="UP000271683">
    <property type="component" value="Unassembled WGS sequence"/>
</dbReference>
<dbReference type="RefSeq" id="WP_280526117.1">
    <property type="nucleotide sequence ID" value="NZ_RJKL01000001.1"/>
</dbReference>
<sequence>MTSDPIDDELNRMAGNPKVAKAIKEGLERLGKGAAGPDLQEMA</sequence>
<reference evidence="1 2" key="1">
    <citation type="submission" date="2018-11" db="EMBL/GenBank/DDBJ databases">
        <title>Sequencing the genomes of 1000 actinobacteria strains.</title>
        <authorList>
            <person name="Klenk H.-P."/>
        </authorList>
    </citation>
    <scope>NUCLEOTIDE SEQUENCE [LARGE SCALE GENOMIC DNA]</scope>
    <source>
        <strain evidence="1 2">DSM 43634</strain>
    </source>
</reference>
<dbReference type="AlphaFoldDB" id="A0A3N1GBM9"/>